<evidence type="ECO:0000313" key="4">
    <source>
        <dbReference type="WBParaSite" id="jg10512"/>
    </source>
</evidence>
<organism evidence="3 4">
    <name type="scientific">Ditylenchus dipsaci</name>
    <dbReference type="NCBI Taxonomy" id="166011"/>
    <lineage>
        <taxon>Eukaryota</taxon>
        <taxon>Metazoa</taxon>
        <taxon>Ecdysozoa</taxon>
        <taxon>Nematoda</taxon>
        <taxon>Chromadorea</taxon>
        <taxon>Rhabditida</taxon>
        <taxon>Tylenchina</taxon>
        <taxon>Tylenchomorpha</taxon>
        <taxon>Sphaerularioidea</taxon>
        <taxon>Anguinidae</taxon>
        <taxon>Anguininae</taxon>
        <taxon>Ditylenchus</taxon>
    </lineage>
</organism>
<evidence type="ECO:0000313" key="3">
    <source>
        <dbReference type="Proteomes" id="UP000887574"/>
    </source>
</evidence>
<dbReference type="WBParaSite" id="jg10512">
    <property type="protein sequence ID" value="jg10512"/>
    <property type="gene ID" value="jg10512"/>
</dbReference>
<proteinExistence type="predicted"/>
<protein>
    <submittedName>
        <fullName evidence="4">Uncharacterized protein</fullName>
    </submittedName>
</protein>
<reference evidence="4" key="1">
    <citation type="submission" date="2022-11" db="UniProtKB">
        <authorList>
            <consortium name="WormBaseParasite"/>
        </authorList>
    </citation>
    <scope>IDENTIFICATION</scope>
</reference>
<feature type="chain" id="PRO_5036996421" evidence="2">
    <location>
        <begin position="28"/>
        <end position="400"/>
    </location>
</feature>
<name>A0A915CLX1_9BILA</name>
<evidence type="ECO:0000256" key="2">
    <source>
        <dbReference type="SAM" id="SignalP"/>
    </source>
</evidence>
<feature type="region of interest" description="Disordered" evidence="1">
    <location>
        <begin position="252"/>
        <end position="277"/>
    </location>
</feature>
<keyword evidence="3" id="KW-1185">Reference proteome</keyword>
<feature type="compositionally biased region" description="Low complexity" evidence="1">
    <location>
        <begin position="257"/>
        <end position="271"/>
    </location>
</feature>
<keyword evidence="2" id="KW-0732">Signal</keyword>
<accession>A0A915CLX1</accession>
<feature type="signal peptide" evidence="2">
    <location>
        <begin position="1"/>
        <end position="27"/>
    </location>
</feature>
<dbReference type="Proteomes" id="UP000887574">
    <property type="component" value="Unplaced"/>
</dbReference>
<dbReference type="AlphaFoldDB" id="A0A915CLX1"/>
<evidence type="ECO:0000256" key="1">
    <source>
        <dbReference type="SAM" id="MobiDB-lite"/>
    </source>
</evidence>
<sequence length="400" mass="43443">MPVNAAVWGSRACLILLFIFCIVFCDAAPSQKLNVPRDKDKSNGLQYTISRAEPAAEDLSDIDQSASSPNNGFMRALEKSGIVQSVMNAFQKPNAGQQPVQLTKQRVANNSKLHPPQLQHDQPTVQQAPDFGLSSFNLDAFAPDENVWKKTLFGPSGLLTEIFNVVNDKRKESVEKTGKSQADPDLSPEPSTDFSKILDSLLSKLNCGDIYKAVDEFRKSELFSNFQVCYSCSNPELIENFTSKSNIQELLGGAGGSPKSKAKSAAPVDSKSLGEVKSGDGDLGVDFSHLVDELPAEVDKDSKVELPEIAESVDSPDYYSSVDTTGEEVERLVEPSKAHKKTATSPAILSSQTMPEIAESIDSVPEEFESVVVEKQEVVSILEKANQVPNLEAMLQVGEQ</sequence>